<dbReference type="InterPro" id="IPR035919">
    <property type="entry name" value="EAL_sf"/>
</dbReference>
<dbReference type="SUPFAM" id="SSF141868">
    <property type="entry name" value="EAL domain-like"/>
    <property type="match status" value="1"/>
</dbReference>
<dbReference type="PANTHER" id="PTHR33121">
    <property type="entry name" value="CYCLIC DI-GMP PHOSPHODIESTERASE PDEF"/>
    <property type="match status" value="1"/>
</dbReference>
<dbReference type="RefSeq" id="WP_078482253.1">
    <property type="nucleotide sequence ID" value="NZ_MPRL01000002.1"/>
</dbReference>
<dbReference type="EMBL" id="MPRL01000002">
    <property type="protein sequence ID" value="OOZ42226.1"/>
    <property type="molecule type" value="Genomic_DNA"/>
</dbReference>
<accession>A0A1T2LB93</accession>
<dbReference type="PROSITE" id="PS50883">
    <property type="entry name" value="EAL"/>
    <property type="match status" value="1"/>
</dbReference>
<dbReference type="Proteomes" id="UP000191110">
    <property type="component" value="Unassembled WGS sequence"/>
</dbReference>
<protein>
    <recommendedName>
        <fullName evidence="1">EAL domain-containing protein</fullName>
    </recommendedName>
</protein>
<evidence type="ECO:0000313" key="3">
    <source>
        <dbReference type="Proteomes" id="UP000191110"/>
    </source>
</evidence>
<dbReference type="Pfam" id="PF00563">
    <property type="entry name" value="EAL"/>
    <property type="match status" value="1"/>
</dbReference>
<dbReference type="Gene3D" id="3.20.20.450">
    <property type="entry name" value="EAL domain"/>
    <property type="match status" value="1"/>
</dbReference>
<name>A0A1T2LB93_9GAMM</name>
<reference evidence="2 3" key="1">
    <citation type="submission" date="2016-11" db="EMBL/GenBank/DDBJ databases">
        <title>Mixed transmission modes and dynamic genome evolution in an obligate animal-bacterial symbiosis.</title>
        <authorList>
            <person name="Russell S.L."/>
            <person name="Corbett-Detig R.B."/>
            <person name="Cavanaugh C.M."/>
        </authorList>
    </citation>
    <scope>NUCLEOTIDE SEQUENCE [LARGE SCALE GENOMIC DNA]</scope>
    <source>
        <strain evidence="2">Sveles-Q1</strain>
    </source>
</reference>
<dbReference type="OrthoDB" id="675397at2"/>
<dbReference type="PANTHER" id="PTHR33121:SF70">
    <property type="entry name" value="SIGNALING PROTEIN YKOW"/>
    <property type="match status" value="1"/>
</dbReference>
<comment type="caution">
    <text evidence="2">The sequence shown here is derived from an EMBL/GenBank/DDBJ whole genome shotgun (WGS) entry which is preliminary data.</text>
</comment>
<proteinExistence type="predicted"/>
<organism evidence="2 3">
    <name type="scientific">Solemya pervernicosa gill symbiont</name>
    <dbReference type="NCBI Taxonomy" id="642797"/>
    <lineage>
        <taxon>Bacteria</taxon>
        <taxon>Pseudomonadati</taxon>
        <taxon>Pseudomonadota</taxon>
        <taxon>Gammaproteobacteria</taxon>
        <taxon>sulfur-oxidizing symbionts</taxon>
    </lineage>
</organism>
<gene>
    <name evidence="2" type="ORF">BOW53_01205</name>
</gene>
<dbReference type="GO" id="GO:0071111">
    <property type="term" value="F:cyclic-guanylate-specific phosphodiesterase activity"/>
    <property type="evidence" value="ECO:0007669"/>
    <property type="project" value="InterPro"/>
</dbReference>
<dbReference type="InterPro" id="IPR050706">
    <property type="entry name" value="Cyclic-di-GMP_PDE-like"/>
</dbReference>
<dbReference type="InterPro" id="IPR001633">
    <property type="entry name" value="EAL_dom"/>
</dbReference>
<sequence length="75" mass="8493">MAVSVRDITTDTSDALIVETIISMASHLELEVIAEGVEYENELNFLRDKGCLNYQGYYFSKPLSRADFDQLLNES</sequence>
<dbReference type="AlphaFoldDB" id="A0A1T2LB93"/>
<feature type="domain" description="EAL" evidence="1">
    <location>
        <begin position="1"/>
        <end position="75"/>
    </location>
</feature>
<keyword evidence="3" id="KW-1185">Reference proteome</keyword>
<evidence type="ECO:0000259" key="1">
    <source>
        <dbReference type="PROSITE" id="PS50883"/>
    </source>
</evidence>
<evidence type="ECO:0000313" key="2">
    <source>
        <dbReference type="EMBL" id="OOZ42226.1"/>
    </source>
</evidence>